<proteinExistence type="predicted"/>
<dbReference type="InterPro" id="IPR013022">
    <property type="entry name" value="Xyl_isomerase-like_TIM-brl"/>
</dbReference>
<keyword evidence="4" id="KW-1185">Reference proteome</keyword>
<dbReference type="GO" id="GO:0016853">
    <property type="term" value="F:isomerase activity"/>
    <property type="evidence" value="ECO:0007669"/>
    <property type="project" value="UniProtKB-KW"/>
</dbReference>
<dbReference type="PANTHER" id="PTHR43489:SF7">
    <property type="entry name" value="3-DEHYDRO-D-GULOSIDE 4-EPIMERASE-RELATED"/>
    <property type="match status" value="1"/>
</dbReference>
<dbReference type="STRING" id="1855383.SAMN05216548_1197"/>
<dbReference type="Pfam" id="PF01261">
    <property type="entry name" value="AP_endonuc_2"/>
    <property type="match status" value="1"/>
</dbReference>
<dbReference type="PANTHER" id="PTHR43489">
    <property type="entry name" value="ISOMERASE"/>
    <property type="match status" value="1"/>
</dbReference>
<evidence type="ECO:0000313" key="3">
    <source>
        <dbReference type="EMBL" id="SER44652.1"/>
    </source>
</evidence>
<name>A0A1H9P8X6_9HYPH</name>
<dbReference type="RefSeq" id="WP_092499355.1">
    <property type="nucleotide sequence ID" value="NZ_FOFG01000019.1"/>
</dbReference>
<evidence type="ECO:0000256" key="1">
    <source>
        <dbReference type="ARBA" id="ARBA00023235"/>
    </source>
</evidence>
<evidence type="ECO:0000259" key="2">
    <source>
        <dbReference type="Pfam" id="PF01261"/>
    </source>
</evidence>
<dbReference type="InterPro" id="IPR050417">
    <property type="entry name" value="Sugar_Epim/Isomerase"/>
</dbReference>
<dbReference type="InterPro" id="IPR036237">
    <property type="entry name" value="Xyl_isomerase-like_sf"/>
</dbReference>
<sequence length="292" mass="32108">MARVGVHSFVWGAEASPEVLDLMIDRSKEAGFDLVEFSYLDPKAVDVDRLARRLTDSGMKAAISIGLPPEGDVSSEDDSVVAAGKQMLQDAISLTRDLGGDVLAGILFSAHRKYERMPSERNWRNSVAAIAEVAENAKPAGVTLNLEVVNRFESNLLNTLSQGVDFIRETGADNVFLHADTFHMNIEEAGMGQAIRQAGAHIGYVHIGESHRGPLGTGTIDFPAVFDALQDVEYAGDITFESFSRKIVDRELSLKTAIWRDLWSDNVELARHARGFIEQHRFQARQRSALNG</sequence>
<dbReference type="AlphaFoldDB" id="A0A1H9P8X6"/>
<organism evidence="3 4">
    <name type="scientific">Faunimonas pinastri</name>
    <dbReference type="NCBI Taxonomy" id="1855383"/>
    <lineage>
        <taxon>Bacteria</taxon>
        <taxon>Pseudomonadati</taxon>
        <taxon>Pseudomonadota</taxon>
        <taxon>Alphaproteobacteria</taxon>
        <taxon>Hyphomicrobiales</taxon>
        <taxon>Afifellaceae</taxon>
        <taxon>Faunimonas</taxon>
    </lineage>
</organism>
<evidence type="ECO:0000313" key="4">
    <source>
        <dbReference type="Proteomes" id="UP000199647"/>
    </source>
</evidence>
<dbReference type="SUPFAM" id="SSF51658">
    <property type="entry name" value="Xylose isomerase-like"/>
    <property type="match status" value="1"/>
</dbReference>
<dbReference type="Gene3D" id="3.20.20.150">
    <property type="entry name" value="Divalent-metal-dependent TIM barrel enzymes"/>
    <property type="match status" value="1"/>
</dbReference>
<reference evidence="3 4" key="1">
    <citation type="submission" date="2016-10" db="EMBL/GenBank/DDBJ databases">
        <authorList>
            <person name="de Groot N.N."/>
        </authorList>
    </citation>
    <scope>NUCLEOTIDE SEQUENCE [LARGE SCALE GENOMIC DNA]</scope>
    <source>
        <strain evidence="3 4">A52C2</strain>
    </source>
</reference>
<accession>A0A1H9P8X6</accession>
<feature type="domain" description="Xylose isomerase-like TIM barrel" evidence="2">
    <location>
        <begin position="25"/>
        <end position="255"/>
    </location>
</feature>
<protein>
    <submittedName>
        <fullName evidence="3">D-psicose/D-tagatose/L-ribulose 3-epimerase</fullName>
    </submittedName>
</protein>
<dbReference type="OrthoDB" id="9786584at2"/>
<dbReference type="EMBL" id="FOFG01000019">
    <property type="protein sequence ID" value="SER44652.1"/>
    <property type="molecule type" value="Genomic_DNA"/>
</dbReference>
<gene>
    <name evidence="3" type="ORF">SAMN05216548_1197</name>
</gene>
<dbReference type="Proteomes" id="UP000199647">
    <property type="component" value="Unassembled WGS sequence"/>
</dbReference>
<keyword evidence="1" id="KW-0413">Isomerase</keyword>